<protein>
    <submittedName>
        <fullName evidence="1">Uncharacterized protein</fullName>
    </submittedName>
</protein>
<name>A0A7M5V4G6_9CNID</name>
<evidence type="ECO:0000313" key="2">
    <source>
        <dbReference type="Proteomes" id="UP000594262"/>
    </source>
</evidence>
<keyword evidence="2" id="KW-1185">Reference proteome</keyword>
<organism evidence="1 2">
    <name type="scientific">Clytia hemisphaerica</name>
    <dbReference type="NCBI Taxonomy" id="252671"/>
    <lineage>
        <taxon>Eukaryota</taxon>
        <taxon>Metazoa</taxon>
        <taxon>Cnidaria</taxon>
        <taxon>Hydrozoa</taxon>
        <taxon>Hydroidolina</taxon>
        <taxon>Leptothecata</taxon>
        <taxon>Obeliida</taxon>
        <taxon>Clytiidae</taxon>
        <taxon>Clytia</taxon>
    </lineage>
</organism>
<dbReference type="Proteomes" id="UP000594262">
    <property type="component" value="Unplaced"/>
</dbReference>
<sequence>MVLFTTNKENNSSIECMTKDTDSAVHPGWQEDSFTTDTKEYLEENDPALVIDSDSNDDDLPDEDDLQFDFDIDDKEDDMEQNVDRNDSNNEDNSFTPKIVETSGCDENTPIFEGSSLTLSVSIMLIMTFVMRHHISGVALIDLLSLIEVHMVSNNIFQTSIKFIRKAFTRARGAITLHYFCRKCLTYVGKEDIECNVCMAGTKNNGYFVMTVSLIN</sequence>
<evidence type="ECO:0000313" key="1">
    <source>
        <dbReference type="EnsemblMetazoa" id="CLYHEMP009651.2"/>
    </source>
</evidence>
<dbReference type="OrthoDB" id="5988523at2759"/>
<accession>A0A7M5V4G6</accession>
<dbReference type="EnsemblMetazoa" id="CLYHEMT009651.2">
    <property type="protein sequence ID" value="CLYHEMP009651.2"/>
    <property type="gene ID" value="CLYHEMG009651"/>
</dbReference>
<reference evidence="1" key="1">
    <citation type="submission" date="2021-01" db="UniProtKB">
        <authorList>
            <consortium name="EnsemblMetazoa"/>
        </authorList>
    </citation>
    <scope>IDENTIFICATION</scope>
</reference>
<proteinExistence type="predicted"/>
<dbReference type="AlphaFoldDB" id="A0A7M5V4G6"/>